<keyword evidence="2" id="KW-1185">Reference proteome</keyword>
<sequence>MASAAEEEVPAIQVLEKDRYFTQALVRLPSALPSLLPPLSGGPSSFSSSSVRIRTEAFSLSSNNFTYAKLGTLLGWWDAHPLPASAPAPYGDAARYGRTNCWGYARVLESTSPAAPRGSYLWGYLPVGTLAQDLEVRPSESKNDGSLVVVPGWVTVTNEYRQHLMPIYNQYRVYPAEKGLEIQRKDEGVAWDVLIGVMHTTAYLMNRYVFAPNPLEAVAPHPGDAPWTPEQAASLTDAIVISFAPGSKVGLAFAHLLRNERPAEARPRVVIGAASEHSRAFVERTGFYDEVVSSTGDDPVATLDRVLAAHPPTSSGGSKTKVAIFDFGGRGGAAARWAEALEPVLNKEGERNLLLVSIGSEIQEQSAAEMLAARTQAHGAGNSSIVRVLVNADDMRTRAIAREEGGEQAFYEGLDASWAAFKARGIPGFRIRWGEGMESAVQGWDELARGEVAADEGLVFKV</sequence>
<proteinExistence type="predicted"/>
<dbReference type="InterPro" id="IPR021276">
    <property type="entry name" value="DUF2855"/>
</dbReference>
<accession>A0AAN9YQN7</accession>
<dbReference type="EMBL" id="JAKJXP020000026">
    <property type="protein sequence ID" value="KAK7753756.1"/>
    <property type="molecule type" value="Genomic_DNA"/>
</dbReference>
<dbReference type="Proteomes" id="UP001320420">
    <property type="component" value="Unassembled WGS sequence"/>
</dbReference>
<comment type="caution">
    <text evidence="1">The sequence shown here is derived from an EMBL/GenBank/DDBJ whole genome shotgun (WGS) entry which is preliminary data.</text>
</comment>
<reference evidence="1 2" key="1">
    <citation type="submission" date="2024-02" db="EMBL/GenBank/DDBJ databases">
        <title>De novo assembly and annotation of 12 fungi associated with fruit tree decline syndrome in Ontario, Canada.</title>
        <authorList>
            <person name="Sulman M."/>
            <person name="Ellouze W."/>
            <person name="Ilyukhin E."/>
        </authorList>
    </citation>
    <scope>NUCLEOTIDE SEQUENCE [LARGE SCALE GENOMIC DNA]</scope>
    <source>
        <strain evidence="1 2">M11/M66-122</strain>
    </source>
</reference>
<name>A0AAN9YQN7_9PEZI</name>
<protein>
    <submittedName>
        <fullName evidence="1">Uncharacterized protein</fullName>
    </submittedName>
</protein>
<organism evidence="1 2">
    <name type="scientific">Diatrype stigma</name>
    <dbReference type="NCBI Taxonomy" id="117547"/>
    <lineage>
        <taxon>Eukaryota</taxon>
        <taxon>Fungi</taxon>
        <taxon>Dikarya</taxon>
        <taxon>Ascomycota</taxon>
        <taxon>Pezizomycotina</taxon>
        <taxon>Sordariomycetes</taxon>
        <taxon>Xylariomycetidae</taxon>
        <taxon>Xylariales</taxon>
        <taxon>Diatrypaceae</taxon>
        <taxon>Diatrype</taxon>
    </lineage>
</organism>
<gene>
    <name evidence="1" type="ORF">SLS62_004381</name>
</gene>
<dbReference type="AlphaFoldDB" id="A0AAN9YQN7"/>
<evidence type="ECO:0000313" key="2">
    <source>
        <dbReference type="Proteomes" id="UP001320420"/>
    </source>
</evidence>
<dbReference type="Pfam" id="PF11017">
    <property type="entry name" value="DUF2855"/>
    <property type="match status" value="1"/>
</dbReference>
<evidence type="ECO:0000313" key="1">
    <source>
        <dbReference type="EMBL" id="KAK7753756.1"/>
    </source>
</evidence>